<evidence type="ECO:0000313" key="3">
    <source>
        <dbReference type="Proteomes" id="UP000076959"/>
    </source>
</evidence>
<evidence type="ECO:0000313" key="2">
    <source>
        <dbReference type="EMBL" id="OAF16658.1"/>
    </source>
</evidence>
<dbReference type="InterPro" id="IPR012340">
    <property type="entry name" value="NA-bd_OB-fold"/>
</dbReference>
<dbReference type="Pfam" id="PF00313">
    <property type="entry name" value="CSD"/>
    <property type="match status" value="1"/>
</dbReference>
<dbReference type="RefSeq" id="WP_063696053.1">
    <property type="nucleotide sequence ID" value="NZ_LUUB01000011.1"/>
</dbReference>
<proteinExistence type="predicted"/>
<dbReference type="OrthoDB" id="8246885at2"/>
<name>A0A176Z7N3_9BRAD</name>
<accession>A0A176Z7N3</accession>
<protein>
    <recommendedName>
        <fullName evidence="1">CSD domain-containing protein</fullName>
    </recommendedName>
</protein>
<dbReference type="GO" id="GO:0003676">
    <property type="term" value="F:nucleic acid binding"/>
    <property type="evidence" value="ECO:0007669"/>
    <property type="project" value="InterPro"/>
</dbReference>
<evidence type="ECO:0000259" key="1">
    <source>
        <dbReference type="Pfam" id="PF00313"/>
    </source>
</evidence>
<dbReference type="SUPFAM" id="SSF50249">
    <property type="entry name" value="Nucleic acid-binding proteins"/>
    <property type="match status" value="1"/>
</dbReference>
<reference evidence="2 3" key="1">
    <citation type="submission" date="2016-03" db="EMBL/GenBank/DDBJ databases">
        <title>Draft Genome Sequence of the Strain BR 10245 (Bradyrhizobium sp.) isolated from nodules of Centrolobium paraense.</title>
        <authorList>
            <person name="Simoes-Araujo J.L.Sr."/>
            <person name="Barauna A.C."/>
            <person name="Silva K."/>
            <person name="Zilli J.E."/>
        </authorList>
    </citation>
    <scope>NUCLEOTIDE SEQUENCE [LARGE SCALE GENOMIC DNA]</scope>
    <source>
        <strain evidence="2 3">BR 10245</strain>
    </source>
</reference>
<comment type="caution">
    <text evidence="2">The sequence shown here is derived from an EMBL/GenBank/DDBJ whole genome shotgun (WGS) entry which is preliminary data.</text>
</comment>
<dbReference type="InterPro" id="IPR012156">
    <property type="entry name" value="Cold_shock_CspA"/>
</dbReference>
<keyword evidence="3" id="KW-1185">Reference proteome</keyword>
<dbReference type="STRING" id="1505087.AYJ54_37920"/>
<dbReference type="Gene3D" id="2.40.50.140">
    <property type="entry name" value="Nucleic acid-binding proteins"/>
    <property type="match status" value="1"/>
</dbReference>
<dbReference type="EMBL" id="LUUB01000011">
    <property type="protein sequence ID" value="OAF16658.1"/>
    <property type="molecule type" value="Genomic_DNA"/>
</dbReference>
<organism evidence="2 3">
    <name type="scientific">Bradyrhizobium centrolobii</name>
    <dbReference type="NCBI Taxonomy" id="1505087"/>
    <lineage>
        <taxon>Bacteria</taxon>
        <taxon>Pseudomonadati</taxon>
        <taxon>Pseudomonadota</taxon>
        <taxon>Alphaproteobacteria</taxon>
        <taxon>Hyphomicrobiales</taxon>
        <taxon>Nitrobacteraceae</taxon>
        <taxon>Bradyrhizobium</taxon>
    </lineage>
</organism>
<dbReference type="AlphaFoldDB" id="A0A176Z7N3"/>
<gene>
    <name evidence="2" type="ORF">AYJ54_37920</name>
</gene>
<dbReference type="InterPro" id="IPR002059">
    <property type="entry name" value="CSP_DNA-bd"/>
</dbReference>
<dbReference type="PIRSF" id="PIRSF002599">
    <property type="entry name" value="Cold_shock_A"/>
    <property type="match status" value="1"/>
</dbReference>
<sequence>MIASGRVSWFKLDKKFGFVELGEGLGDAFLHVSVLKAAGYVTLPGGTTIRVRLETQADRRRVVEIIEIDTSTALEGEPEPIKRKNAE</sequence>
<feature type="domain" description="CSD" evidence="1">
    <location>
        <begin position="4"/>
        <end position="49"/>
    </location>
</feature>
<dbReference type="Proteomes" id="UP000076959">
    <property type="component" value="Unassembled WGS sequence"/>
</dbReference>